<dbReference type="InterPro" id="IPR028082">
    <property type="entry name" value="Peripla_BP_I"/>
</dbReference>
<dbReference type="PANTHER" id="PTHR34836">
    <property type="entry name" value="OS06G0188250 PROTEIN"/>
    <property type="match status" value="1"/>
</dbReference>
<comment type="caution">
    <text evidence="1">The sequence shown here is derived from an EMBL/GenBank/DDBJ whole genome shotgun (WGS) entry which is preliminary data.</text>
</comment>
<dbReference type="AlphaFoldDB" id="A0AA39T1L6"/>
<dbReference type="Proteomes" id="UP001168877">
    <property type="component" value="Unassembled WGS sequence"/>
</dbReference>
<evidence type="ECO:0000313" key="1">
    <source>
        <dbReference type="EMBL" id="KAK0603907.1"/>
    </source>
</evidence>
<reference evidence="1" key="2">
    <citation type="submission" date="2023-06" db="EMBL/GenBank/DDBJ databases">
        <authorList>
            <person name="Swenson N.G."/>
            <person name="Wegrzyn J.L."/>
            <person name="Mcevoy S.L."/>
        </authorList>
    </citation>
    <scope>NUCLEOTIDE SEQUENCE</scope>
    <source>
        <strain evidence="1">NS2018</strain>
        <tissue evidence="1">Leaf</tissue>
    </source>
</reference>
<organism evidence="1 2">
    <name type="scientific">Acer saccharum</name>
    <name type="common">Sugar maple</name>
    <dbReference type="NCBI Taxonomy" id="4024"/>
    <lineage>
        <taxon>Eukaryota</taxon>
        <taxon>Viridiplantae</taxon>
        <taxon>Streptophyta</taxon>
        <taxon>Embryophyta</taxon>
        <taxon>Tracheophyta</taxon>
        <taxon>Spermatophyta</taxon>
        <taxon>Magnoliopsida</taxon>
        <taxon>eudicotyledons</taxon>
        <taxon>Gunneridae</taxon>
        <taxon>Pentapetalae</taxon>
        <taxon>rosids</taxon>
        <taxon>malvids</taxon>
        <taxon>Sapindales</taxon>
        <taxon>Sapindaceae</taxon>
        <taxon>Hippocastanoideae</taxon>
        <taxon>Acereae</taxon>
        <taxon>Acer</taxon>
    </lineage>
</organism>
<name>A0AA39T1L6_ACESA</name>
<sequence length="318" mass="35019">MTGLSGPIKFNSDGDLMNPAYELINVIGTGYRRIGYWSNHSGISVVPPDKKQPNHSSLYSVIWPGQTSHKPRGWVFPNNGRHLKIGIPHRVSFREFVSVTGTNAVAGFCIDVFTVALNLLPYAPHISSFHFGMVIITQAISLSDTDNLPTLRQSAPPSTSLLRSVRLSLSSLSAYPSSFSDEMRLSSNPDSKIINFLQAILYSKLETNILNSCRGPWNKVSLEEINDILESGLDDKRISSENDDGYALSDDSDNLTDLNRLVDGGADWRRVGKLSVSDKEIALGSNDKEMAYISCTCSLDDLIQMNLDSSHNSSLDEF</sequence>
<keyword evidence="2" id="KW-1185">Reference proteome</keyword>
<dbReference type="SUPFAM" id="SSF53822">
    <property type="entry name" value="Periplasmic binding protein-like I"/>
    <property type="match status" value="1"/>
</dbReference>
<dbReference type="EMBL" id="JAUESC010000002">
    <property type="protein sequence ID" value="KAK0603907.1"/>
    <property type="molecule type" value="Genomic_DNA"/>
</dbReference>
<dbReference type="PANTHER" id="PTHR34836:SF7">
    <property type="entry name" value="RECEPTOR LIGAND BINDING REGION DOMAIN-CONTAINING PROTEIN"/>
    <property type="match status" value="1"/>
</dbReference>
<reference evidence="1" key="1">
    <citation type="journal article" date="2022" name="Plant J.">
        <title>Strategies of tolerance reflected in two North American maple genomes.</title>
        <authorList>
            <person name="McEvoy S.L."/>
            <person name="Sezen U.U."/>
            <person name="Trouern-Trend A."/>
            <person name="McMahon S.M."/>
            <person name="Schaberg P.G."/>
            <person name="Yang J."/>
            <person name="Wegrzyn J.L."/>
            <person name="Swenson N.G."/>
        </authorList>
    </citation>
    <scope>NUCLEOTIDE SEQUENCE</scope>
    <source>
        <strain evidence="1">NS2018</strain>
    </source>
</reference>
<dbReference type="InterPro" id="IPR015683">
    <property type="entry name" value="Ionotropic_Glu_rcpt"/>
</dbReference>
<gene>
    <name evidence="1" type="ORF">LWI29_009994</name>
</gene>
<protein>
    <submittedName>
        <fullName evidence="1">Uncharacterized protein</fullName>
    </submittedName>
</protein>
<dbReference type="Gene3D" id="3.40.50.2300">
    <property type="match status" value="1"/>
</dbReference>
<accession>A0AA39T1L6</accession>
<proteinExistence type="predicted"/>
<evidence type="ECO:0000313" key="2">
    <source>
        <dbReference type="Proteomes" id="UP001168877"/>
    </source>
</evidence>